<proteinExistence type="predicted"/>
<dbReference type="EMBL" id="AFWE01000112">
    <property type="protein sequence ID" value="EGU36941.1"/>
    <property type="molecule type" value="Genomic_DNA"/>
</dbReference>
<dbReference type="Proteomes" id="UP000004349">
    <property type="component" value="Unassembled WGS sequence"/>
</dbReference>
<protein>
    <recommendedName>
        <fullName evidence="4">Galanin</fullName>
    </recommendedName>
</protein>
<evidence type="ECO:0000313" key="2">
    <source>
        <dbReference type="EMBL" id="EGU36941.1"/>
    </source>
</evidence>
<keyword evidence="1" id="KW-0812">Transmembrane</keyword>
<reference evidence="2 3" key="1">
    <citation type="journal article" date="2012" name="Int. J. Syst. Evol. Microbiol.">
        <title>Vibrio caribbeanicus sp. nov., isolated from the marine sponge Scleritoderma cyanea.</title>
        <authorList>
            <person name="Hoffmann M."/>
            <person name="Monday S.R."/>
            <person name="Allard M.W."/>
            <person name="Strain E.A."/>
            <person name="Whittaker P."/>
            <person name="Naum M."/>
            <person name="McCarthy P.J."/>
            <person name="Lopez J.V."/>
            <person name="Fischer M."/>
            <person name="Brown E.W."/>
        </authorList>
    </citation>
    <scope>NUCLEOTIDE SEQUENCE [LARGE SCALE GENOMIC DNA]</scope>
    <source>
        <strain evidence="2 3">LMG 19158</strain>
    </source>
</reference>
<dbReference type="InterPro" id="IPR021484">
    <property type="entry name" value="DUF3137"/>
</dbReference>
<keyword evidence="1" id="KW-1133">Transmembrane helix</keyword>
<dbReference type="RefSeq" id="WP_005595217.1">
    <property type="nucleotide sequence ID" value="NZ_AFWE01000112.1"/>
</dbReference>
<name>F9RNB6_9VIBR</name>
<dbReference type="Pfam" id="PF11335">
    <property type="entry name" value="DUF3137"/>
    <property type="match status" value="1"/>
</dbReference>
<dbReference type="AlphaFoldDB" id="F9RNB6"/>
<feature type="transmembrane region" description="Helical" evidence="1">
    <location>
        <begin position="94"/>
        <end position="116"/>
    </location>
</feature>
<evidence type="ECO:0000313" key="3">
    <source>
        <dbReference type="Proteomes" id="UP000004349"/>
    </source>
</evidence>
<feature type="transmembrane region" description="Helical" evidence="1">
    <location>
        <begin position="71"/>
        <end position="88"/>
    </location>
</feature>
<accession>F9RNB6</accession>
<evidence type="ECO:0000256" key="1">
    <source>
        <dbReference type="SAM" id="Phobius"/>
    </source>
</evidence>
<keyword evidence="1" id="KW-0472">Membrane</keyword>
<gene>
    <name evidence="2" type="ORF">VIS19158_17511</name>
</gene>
<comment type="caution">
    <text evidence="2">The sequence shown here is derived from an EMBL/GenBank/DDBJ whole genome shotgun (WGS) entry which is preliminary data.</text>
</comment>
<organism evidence="2 3">
    <name type="scientific">Vibrio scophthalmi LMG 19158</name>
    <dbReference type="NCBI Taxonomy" id="870967"/>
    <lineage>
        <taxon>Bacteria</taxon>
        <taxon>Pseudomonadati</taxon>
        <taxon>Pseudomonadota</taxon>
        <taxon>Gammaproteobacteria</taxon>
        <taxon>Vibrionales</taxon>
        <taxon>Vibrionaceae</taxon>
        <taxon>Vibrio</taxon>
    </lineage>
</organism>
<dbReference type="eggNOG" id="COG0457">
    <property type="taxonomic scope" value="Bacteria"/>
</dbReference>
<evidence type="ECO:0008006" key="4">
    <source>
        <dbReference type="Google" id="ProtNLM"/>
    </source>
</evidence>
<sequence>MANKEYAKSDWQLFCGKPIDQRKITPQFDQLGEHAQAFSEYYAQNMQPICEQCESERIAALLETKRRYRHFLIPSVALSMLIHYMIAVNIGNEVIWEILLTIFAYLVPIVACIIYCSSPTNAFQNKIGDQLYKTALCYFGRKYQYLAVTQTTIEHYDDYHLLPSFDKAGMGAHLSGDHQSLDFSVQQLALYVRNGTDKNDKPRYKTIFSGLGIEIDHPKTFQGVTVVATDKGMFGNFTSRKKGLERVRLEDPTFEAAFEVYATDQVEARYLLSVATMELFLELTKKYGANIQASFHQGKLLLLIPTSHHFFQFRANIMRPIVFDTPVYDMFKDITLIHQMIDTLKLKNRSNAEELERQDQAEEAM</sequence>